<accession>A0A0C2DKB9</accession>
<dbReference type="PANTHER" id="PTHR11042">
    <property type="entry name" value="EUKARYOTIC TRANSLATION INITIATION FACTOR 2-ALPHA KINASE EIF2-ALPHA KINASE -RELATED"/>
    <property type="match status" value="1"/>
</dbReference>
<evidence type="ECO:0000256" key="4">
    <source>
        <dbReference type="ARBA" id="ARBA00022840"/>
    </source>
</evidence>
<organism evidence="7 8">
    <name type="scientific">Ancylostoma duodenale</name>
    <dbReference type="NCBI Taxonomy" id="51022"/>
    <lineage>
        <taxon>Eukaryota</taxon>
        <taxon>Metazoa</taxon>
        <taxon>Ecdysozoa</taxon>
        <taxon>Nematoda</taxon>
        <taxon>Chromadorea</taxon>
        <taxon>Rhabditida</taxon>
        <taxon>Rhabditina</taxon>
        <taxon>Rhabditomorpha</taxon>
        <taxon>Strongyloidea</taxon>
        <taxon>Ancylostomatidae</taxon>
        <taxon>Ancylostomatinae</taxon>
        <taxon>Ancylostoma</taxon>
    </lineage>
</organism>
<evidence type="ECO:0000313" key="7">
    <source>
        <dbReference type="EMBL" id="KIH62977.1"/>
    </source>
</evidence>
<reference evidence="7 8" key="1">
    <citation type="submission" date="2013-12" db="EMBL/GenBank/DDBJ databases">
        <title>Draft genome of the parsitic nematode Ancylostoma duodenale.</title>
        <authorList>
            <person name="Mitreva M."/>
        </authorList>
    </citation>
    <scope>NUCLEOTIDE SEQUENCE [LARGE SCALE GENOMIC DNA]</scope>
    <source>
        <strain evidence="7 8">Zhejiang</strain>
    </source>
</reference>
<dbReference type="PROSITE" id="PS00108">
    <property type="entry name" value="PROTEIN_KINASE_ST"/>
    <property type="match status" value="1"/>
</dbReference>
<comment type="similarity">
    <text evidence="5">Belongs to the protein kinase superfamily. Ser/Thr protein kinase family. GCN2 subfamily.</text>
</comment>
<proteinExistence type="inferred from homology"/>
<evidence type="ECO:0000256" key="2">
    <source>
        <dbReference type="ARBA" id="ARBA00022741"/>
    </source>
</evidence>
<dbReference type="InterPro" id="IPR011009">
    <property type="entry name" value="Kinase-like_dom_sf"/>
</dbReference>
<evidence type="ECO:0000259" key="6">
    <source>
        <dbReference type="PROSITE" id="PS50011"/>
    </source>
</evidence>
<dbReference type="PROSITE" id="PS50011">
    <property type="entry name" value="PROTEIN_KINASE_DOM"/>
    <property type="match status" value="1"/>
</dbReference>
<dbReference type="EMBL" id="KN728960">
    <property type="protein sequence ID" value="KIH62977.1"/>
    <property type="molecule type" value="Genomic_DNA"/>
</dbReference>
<dbReference type="Gene3D" id="1.10.510.10">
    <property type="entry name" value="Transferase(Phosphotransferase) domain 1"/>
    <property type="match status" value="1"/>
</dbReference>
<dbReference type="GO" id="GO:0005524">
    <property type="term" value="F:ATP binding"/>
    <property type="evidence" value="ECO:0007669"/>
    <property type="project" value="UniProtKB-KW"/>
</dbReference>
<evidence type="ECO:0000313" key="8">
    <source>
        <dbReference type="Proteomes" id="UP000054047"/>
    </source>
</evidence>
<dbReference type="GO" id="GO:0005634">
    <property type="term" value="C:nucleus"/>
    <property type="evidence" value="ECO:0007669"/>
    <property type="project" value="TreeGrafter"/>
</dbReference>
<protein>
    <recommendedName>
        <fullName evidence="6">Protein kinase domain-containing protein</fullName>
    </recommendedName>
</protein>
<keyword evidence="2" id="KW-0547">Nucleotide-binding</keyword>
<evidence type="ECO:0000256" key="1">
    <source>
        <dbReference type="ARBA" id="ARBA00022679"/>
    </source>
</evidence>
<evidence type="ECO:0000256" key="5">
    <source>
        <dbReference type="ARBA" id="ARBA00037982"/>
    </source>
</evidence>
<gene>
    <name evidence="7" type="ORF">ANCDUO_06735</name>
</gene>
<dbReference type="Pfam" id="PF00069">
    <property type="entry name" value="Pkinase"/>
    <property type="match status" value="1"/>
</dbReference>
<evidence type="ECO:0000256" key="3">
    <source>
        <dbReference type="ARBA" id="ARBA00022777"/>
    </source>
</evidence>
<dbReference type="GO" id="GO:1990625">
    <property type="term" value="P:negative regulation of cytoplasmic translational initiation in response to stress"/>
    <property type="evidence" value="ECO:0007669"/>
    <property type="project" value="TreeGrafter"/>
</dbReference>
<keyword evidence="4" id="KW-0067">ATP-binding</keyword>
<name>A0A0C2DKB9_9BILA</name>
<dbReference type="OrthoDB" id="3205605at2759"/>
<feature type="domain" description="Protein kinase" evidence="6">
    <location>
        <begin position="1"/>
        <end position="97"/>
    </location>
</feature>
<dbReference type="AlphaFoldDB" id="A0A0C2DKB9"/>
<dbReference type="PANTHER" id="PTHR11042:SF136">
    <property type="entry name" value="EIF-2-ALPHA KINASE GCN2"/>
    <property type="match status" value="1"/>
</dbReference>
<keyword evidence="8" id="KW-1185">Reference proteome</keyword>
<keyword evidence="1" id="KW-0808">Transferase</keyword>
<dbReference type="SUPFAM" id="SSF56112">
    <property type="entry name" value="Protein kinase-like (PK-like)"/>
    <property type="match status" value="1"/>
</dbReference>
<dbReference type="Proteomes" id="UP000054047">
    <property type="component" value="Unassembled WGS sequence"/>
</dbReference>
<sequence>MEYCGGGTLRKYIDDSHLLGNPRNIWKLFSEILSGLDYVHRQGMIHRDIKPMNILLDIEGHIKIGDFGLATKDLLLKQTAAVPCASESQEQGVLYYL</sequence>
<dbReference type="GO" id="GO:0005829">
    <property type="term" value="C:cytosol"/>
    <property type="evidence" value="ECO:0007669"/>
    <property type="project" value="TreeGrafter"/>
</dbReference>
<dbReference type="GO" id="GO:0004694">
    <property type="term" value="F:eukaryotic translation initiation factor 2alpha kinase activity"/>
    <property type="evidence" value="ECO:0007669"/>
    <property type="project" value="TreeGrafter"/>
</dbReference>
<dbReference type="InterPro" id="IPR008271">
    <property type="entry name" value="Ser/Thr_kinase_AS"/>
</dbReference>
<keyword evidence="3" id="KW-0418">Kinase</keyword>
<dbReference type="InterPro" id="IPR050339">
    <property type="entry name" value="CC_SR_Kinase"/>
</dbReference>
<dbReference type="InterPro" id="IPR000719">
    <property type="entry name" value="Prot_kinase_dom"/>
</dbReference>